<dbReference type="OrthoDB" id="430354at2759"/>
<feature type="region of interest" description="Disordered" evidence="10">
    <location>
        <begin position="1"/>
        <end position="21"/>
    </location>
</feature>
<keyword evidence="7 11" id="KW-1133">Transmembrane helix</keyword>
<evidence type="ECO:0000256" key="4">
    <source>
        <dbReference type="ARBA" id="ARBA00022679"/>
    </source>
</evidence>
<evidence type="ECO:0000256" key="6">
    <source>
        <dbReference type="ARBA" id="ARBA00022968"/>
    </source>
</evidence>
<feature type="compositionally biased region" description="Basic and acidic residues" evidence="10">
    <location>
        <begin position="1"/>
        <end position="18"/>
    </location>
</feature>
<gene>
    <name evidence="12" type="ORF">Poli38472_008815</name>
</gene>
<protein>
    <recommendedName>
        <fullName evidence="14">Hexosyltransferase</fullName>
    </recommendedName>
</protein>
<dbReference type="PANTHER" id="PTHR31392">
    <property type="entry name" value="ALPHA-1,3-MANNOSYLTRANSFERASE MNN1-RELATED"/>
    <property type="match status" value="1"/>
</dbReference>
<organism evidence="12 13">
    <name type="scientific">Pythium oligandrum</name>
    <name type="common">Mycoparasitic fungus</name>
    <dbReference type="NCBI Taxonomy" id="41045"/>
    <lineage>
        <taxon>Eukaryota</taxon>
        <taxon>Sar</taxon>
        <taxon>Stramenopiles</taxon>
        <taxon>Oomycota</taxon>
        <taxon>Peronosporomycetes</taxon>
        <taxon>Pythiales</taxon>
        <taxon>Pythiaceae</taxon>
        <taxon>Pythium</taxon>
    </lineage>
</organism>
<evidence type="ECO:0000256" key="3">
    <source>
        <dbReference type="ARBA" id="ARBA00022676"/>
    </source>
</evidence>
<evidence type="ECO:0000256" key="11">
    <source>
        <dbReference type="SAM" id="Phobius"/>
    </source>
</evidence>
<dbReference type="InterPro" id="IPR022751">
    <property type="entry name" value="Alpha_mannosyltransferase"/>
</dbReference>
<keyword evidence="5 11" id="KW-0812">Transmembrane</keyword>
<comment type="caution">
    <text evidence="12">The sequence shown here is derived from an EMBL/GenBank/DDBJ whole genome shotgun (WGS) entry which is preliminary data.</text>
</comment>
<evidence type="ECO:0000313" key="12">
    <source>
        <dbReference type="EMBL" id="TMW56167.1"/>
    </source>
</evidence>
<proteinExistence type="inferred from homology"/>
<dbReference type="EMBL" id="SPLM01000146">
    <property type="protein sequence ID" value="TMW56167.1"/>
    <property type="molecule type" value="Genomic_DNA"/>
</dbReference>
<evidence type="ECO:0000256" key="10">
    <source>
        <dbReference type="SAM" id="MobiDB-lite"/>
    </source>
</evidence>
<dbReference type="GO" id="GO:0005794">
    <property type="term" value="C:Golgi apparatus"/>
    <property type="evidence" value="ECO:0007669"/>
    <property type="project" value="TreeGrafter"/>
</dbReference>
<dbReference type="GO" id="GO:0016020">
    <property type="term" value="C:membrane"/>
    <property type="evidence" value="ECO:0007669"/>
    <property type="project" value="UniProtKB-SubCell"/>
</dbReference>
<evidence type="ECO:0000256" key="2">
    <source>
        <dbReference type="ARBA" id="ARBA00009105"/>
    </source>
</evidence>
<dbReference type="GO" id="GO:0000033">
    <property type="term" value="F:alpha-1,3-mannosyltransferase activity"/>
    <property type="evidence" value="ECO:0007669"/>
    <property type="project" value="TreeGrafter"/>
</dbReference>
<dbReference type="Pfam" id="PF11051">
    <property type="entry name" value="Mannosyl_trans3"/>
    <property type="match status" value="1"/>
</dbReference>
<keyword evidence="4" id="KW-0808">Transferase</keyword>
<evidence type="ECO:0000256" key="5">
    <source>
        <dbReference type="ARBA" id="ARBA00022692"/>
    </source>
</evidence>
<keyword evidence="8 11" id="KW-0472">Membrane</keyword>
<keyword evidence="3" id="KW-0328">Glycosyltransferase</keyword>
<evidence type="ECO:0000256" key="7">
    <source>
        <dbReference type="ARBA" id="ARBA00022989"/>
    </source>
</evidence>
<evidence type="ECO:0000256" key="8">
    <source>
        <dbReference type="ARBA" id="ARBA00023136"/>
    </source>
</evidence>
<name>A0A8K1C466_PYTOL</name>
<dbReference type="PANTHER" id="PTHR31392:SF1">
    <property type="entry name" value="ALPHA-1,3-MANNOSYLTRANSFERASE MNN1-RELATED"/>
    <property type="match status" value="1"/>
</dbReference>
<dbReference type="AlphaFoldDB" id="A0A8K1C466"/>
<dbReference type="GO" id="GO:0006493">
    <property type="term" value="P:protein O-linked glycosylation"/>
    <property type="evidence" value="ECO:0007669"/>
    <property type="project" value="TreeGrafter"/>
</dbReference>
<comment type="similarity">
    <text evidence="2">Belongs to the MNN1/MNT family.</text>
</comment>
<feature type="transmembrane region" description="Helical" evidence="11">
    <location>
        <begin position="27"/>
        <end position="47"/>
    </location>
</feature>
<evidence type="ECO:0000313" key="13">
    <source>
        <dbReference type="Proteomes" id="UP000794436"/>
    </source>
</evidence>
<reference evidence="12" key="1">
    <citation type="submission" date="2019-03" db="EMBL/GenBank/DDBJ databases">
        <title>Long read genome sequence of the mycoparasitic Pythium oligandrum ATCC 38472 isolated from sugarbeet rhizosphere.</title>
        <authorList>
            <person name="Gaulin E."/>
        </authorList>
    </citation>
    <scope>NUCLEOTIDE SEQUENCE</scope>
    <source>
        <strain evidence="12">ATCC 38472_TT</strain>
    </source>
</reference>
<sequence>MRSESFPRRHEYQQPARDRHPKAARSLRVTLVVLVLVTTVVTLTRSITLLEQGDYTPRVIVTSAERVRDLGEETLKPSPKSTPAPTTQAPKLILPPVSRLSYGNAPIHNAAFIKRSSNFDESVSRQRGVVMSIHKGVFALGLCLIGELRCLGNDELIQIYHCFPAELPDNLQQVLLDQDNRLEIVDACSDLVNASVSTESGALNFRNWWLKPLVLHHTDLQEVILLDADDILLQNPALVRLSKG</sequence>
<evidence type="ECO:0000256" key="9">
    <source>
        <dbReference type="ARBA" id="ARBA00023180"/>
    </source>
</evidence>
<dbReference type="Proteomes" id="UP000794436">
    <property type="component" value="Unassembled WGS sequence"/>
</dbReference>
<keyword evidence="9" id="KW-0325">Glycoprotein</keyword>
<keyword evidence="6" id="KW-0735">Signal-anchor</keyword>
<keyword evidence="13" id="KW-1185">Reference proteome</keyword>
<comment type="subcellular location">
    <subcellularLocation>
        <location evidence="1">Membrane</location>
        <topology evidence="1">Single-pass type II membrane protein</topology>
    </subcellularLocation>
</comment>
<evidence type="ECO:0000256" key="1">
    <source>
        <dbReference type="ARBA" id="ARBA00004606"/>
    </source>
</evidence>
<evidence type="ECO:0008006" key="14">
    <source>
        <dbReference type="Google" id="ProtNLM"/>
    </source>
</evidence>
<accession>A0A8K1C466</accession>